<evidence type="ECO:0000256" key="5">
    <source>
        <dbReference type="ARBA" id="ARBA00022840"/>
    </source>
</evidence>
<evidence type="ECO:0000256" key="9">
    <source>
        <dbReference type="RuleBase" id="RU003811"/>
    </source>
</evidence>
<keyword evidence="2 8" id="KW-0436">Ligase</keyword>
<dbReference type="EMBL" id="CP113406">
    <property type="protein sequence ID" value="WAI19121.1"/>
    <property type="molecule type" value="Genomic_DNA"/>
</dbReference>
<organism evidence="12 13">
    <name type="scientific">Buchnera aphidicola</name>
    <name type="common">Brevicoryne brassicae</name>
    <dbReference type="NCBI Taxonomy" id="911343"/>
    <lineage>
        <taxon>Bacteria</taxon>
        <taxon>Pseudomonadati</taxon>
        <taxon>Pseudomonadota</taxon>
        <taxon>Gammaproteobacteria</taxon>
        <taxon>Enterobacterales</taxon>
        <taxon>Erwiniaceae</taxon>
        <taxon>Buchnera</taxon>
    </lineage>
</organism>
<dbReference type="GO" id="GO:0009435">
    <property type="term" value="P:NAD+ biosynthetic process"/>
    <property type="evidence" value="ECO:0007669"/>
    <property type="project" value="UniProtKB-UniRule"/>
</dbReference>
<dbReference type="GO" id="GO:0005737">
    <property type="term" value="C:cytoplasm"/>
    <property type="evidence" value="ECO:0007669"/>
    <property type="project" value="InterPro"/>
</dbReference>
<dbReference type="CDD" id="cd00553">
    <property type="entry name" value="NAD_synthase"/>
    <property type="match status" value="1"/>
</dbReference>
<dbReference type="PANTHER" id="PTHR23090">
    <property type="entry name" value="NH 3 /GLUTAMINE-DEPENDENT NAD + SYNTHETASE"/>
    <property type="match status" value="1"/>
</dbReference>
<feature type="binding site" evidence="8">
    <location>
        <position position="189"/>
    </location>
    <ligand>
        <name>ATP</name>
        <dbReference type="ChEBI" id="CHEBI:30616"/>
    </ligand>
</feature>
<dbReference type="GO" id="GO:0046872">
    <property type="term" value="F:metal ion binding"/>
    <property type="evidence" value="ECO:0007669"/>
    <property type="project" value="UniProtKB-KW"/>
</dbReference>
<proteinExistence type="inferred from homology"/>
<accession>A0AAJ5PUW6</accession>
<reference evidence="12" key="1">
    <citation type="submission" date="2022-11" db="EMBL/GenBank/DDBJ databases">
        <title>The whole genome sequencing of pests is an important tool to study the evolution of the plant-insect interaction and insecticide resistance.</title>
        <authorList>
            <person name="Kananovich Y."/>
        </authorList>
    </citation>
    <scope>NUCLEOTIDE SEQUENCE</scope>
    <source>
        <strain evidence="12">BSU_Bre_2018</strain>
    </source>
</reference>
<keyword evidence="4 8" id="KW-0547">Nucleotide-binding</keyword>
<evidence type="ECO:0000256" key="1">
    <source>
        <dbReference type="ARBA" id="ARBA00005859"/>
    </source>
</evidence>
<dbReference type="Pfam" id="PF02540">
    <property type="entry name" value="NAD_synthase"/>
    <property type="match status" value="1"/>
</dbReference>
<dbReference type="GO" id="GO:0004359">
    <property type="term" value="F:glutaminase activity"/>
    <property type="evidence" value="ECO:0007669"/>
    <property type="project" value="InterPro"/>
</dbReference>
<keyword evidence="5 8" id="KW-0067">ATP-binding</keyword>
<evidence type="ECO:0000256" key="4">
    <source>
        <dbReference type="ARBA" id="ARBA00022741"/>
    </source>
</evidence>
<feature type="binding site" evidence="8">
    <location>
        <position position="160"/>
    </location>
    <ligand>
        <name>ATP</name>
        <dbReference type="ChEBI" id="CHEBI:30616"/>
    </ligand>
</feature>
<comment type="function">
    <text evidence="8">Catalyzes the ATP-dependent amidation of deamido-NAD to form NAD. Uses ammonia as a nitrogen source.</text>
</comment>
<dbReference type="Gene3D" id="3.40.50.620">
    <property type="entry name" value="HUPs"/>
    <property type="match status" value="1"/>
</dbReference>
<feature type="binding site" evidence="8">
    <location>
        <begin position="46"/>
        <end position="53"/>
    </location>
    <ligand>
        <name>ATP</name>
        <dbReference type="ChEBI" id="CHEBI:30616"/>
    </ligand>
</feature>
<dbReference type="GO" id="GO:0005524">
    <property type="term" value="F:ATP binding"/>
    <property type="evidence" value="ECO:0007669"/>
    <property type="project" value="UniProtKB-UniRule"/>
</dbReference>
<evidence type="ECO:0000256" key="2">
    <source>
        <dbReference type="ARBA" id="ARBA00022598"/>
    </source>
</evidence>
<dbReference type="HAMAP" id="MF_00193">
    <property type="entry name" value="NadE_ammonia_dep"/>
    <property type="match status" value="1"/>
</dbReference>
<feature type="binding site" evidence="8">
    <location>
        <position position="52"/>
    </location>
    <ligand>
        <name>Mg(2+)</name>
        <dbReference type="ChEBI" id="CHEBI:18420"/>
    </ligand>
</feature>
<comment type="pathway">
    <text evidence="8">Cofactor biosynthesis; NAD(+) biosynthesis; NAD(+) from deamido-NAD(+) (ammonia route): step 1/1.</text>
</comment>
<comment type="catalytic activity">
    <reaction evidence="8 10">
        <text>deamido-NAD(+) + NH4(+) + ATP = AMP + diphosphate + NAD(+) + H(+)</text>
        <dbReference type="Rhea" id="RHEA:21188"/>
        <dbReference type="ChEBI" id="CHEBI:15378"/>
        <dbReference type="ChEBI" id="CHEBI:28938"/>
        <dbReference type="ChEBI" id="CHEBI:30616"/>
        <dbReference type="ChEBI" id="CHEBI:33019"/>
        <dbReference type="ChEBI" id="CHEBI:57540"/>
        <dbReference type="ChEBI" id="CHEBI:58437"/>
        <dbReference type="ChEBI" id="CHEBI:456215"/>
        <dbReference type="EC" id="6.3.1.5"/>
    </reaction>
</comment>
<comment type="subunit">
    <text evidence="8">Homodimer.</text>
</comment>
<evidence type="ECO:0000313" key="12">
    <source>
        <dbReference type="EMBL" id="WAI19121.1"/>
    </source>
</evidence>
<feature type="binding site" description="in other chain" evidence="8">
    <location>
        <position position="140"/>
    </location>
    <ligand>
        <name>deamido-NAD(+)</name>
        <dbReference type="ChEBI" id="CHEBI:58437"/>
        <note>ligand shared between two neighboring subunits</note>
    </ligand>
</feature>
<evidence type="ECO:0000256" key="6">
    <source>
        <dbReference type="ARBA" id="ARBA00022842"/>
    </source>
</evidence>
<dbReference type="InterPro" id="IPR003694">
    <property type="entry name" value="NAD_synthase"/>
</dbReference>
<dbReference type="InterPro" id="IPR014729">
    <property type="entry name" value="Rossmann-like_a/b/a_fold"/>
</dbReference>
<dbReference type="NCBIfam" id="TIGR00552">
    <property type="entry name" value="nadE"/>
    <property type="match status" value="1"/>
</dbReference>
<feature type="domain" description="NAD/GMP synthase" evidence="11">
    <location>
        <begin position="23"/>
        <end position="265"/>
    </location>
</feature>
<dbReference type="PANTHER" id="PTHR23090:SF7">
    <property type="entry name" value="NH(3)-DEPENDENT NAD(+) SYNTHETASE"/>
    <property type="match status" value="1"/>
</dbReference>
<evidence type="ECO:0000313" key="13">
    <source>
        <dbReference type="Proteomes" id="UP001163440"/>
    </source>
</evidence>
<evidence type="ECO:0000256" key="3">
    <source>
        <dbReference type="ARBA" id="ARBA00022723"/>
    </source>
</evidence>
<dbReference type="EC" id="6.3.1.5" evidence="8 10"/>
<dbReference type="SUPFAM" id="SSF52402">
    <property type="entry name" value="Adenine nucleotide alpha hydrolases-like"/>
    <property type="match status" value="1"/>
</dbReference>
<dbReference type="GO" id="GO:0003952">
    <property type="term" value="F:NAD+ synthase (glutamine-hydrolyzing) activity"/>
    <property type="evidence" value="ECO:0007669"/>
    <property type="project" value="InterPro"/>
</dbReference>
<dbReference type="Proteomes" id="UP001163440">
    <property type="component" value="Chromosome"/>
</dbReference>
<name>A0AAJ5PUW6_9GAMM</name>
<evidence type="ECO:0000259" key="11">
    <source>
        <dbReference type="Pfam" id="PF02540"/>
    </source>
</evidence>
<evidence type="ECO:0000256" key="7">
    <source>
        <dbReference type="ARBA" id="ARBA00023027"/>
    </source>
</evidence>
<gene>
    <name evidence="8 12" type="primary">nadE</name>
    <name evidence="12" type="ORF">OW720_00890</name>
</gene>
<comment type="similarity">
    <text evidence="1 8 9">Belongs to the NAD synthetase family.</text>
</comment>
<keyword evidence="3 8" id="KW-0479">Metal-binding</keyword>
<keyword evidence="6 8" id="KW-0460">Magnesium</keyword>
<evidence type="ECO:0000256" key="10">
    <source>
        <dbReference type="RuleBase" id="RU003812"/>
    </source>
</evidence>
<dbReference type="AlphaFoldDB" id="A0AAJ5PUW6"/>
<feature type="binding site" evidence="8">
    <location>
        <position position="180"/>
    </location>
    <ligand>
        <name>deamido-NAD(+)</name>
        <dbReference type="ChEBI" id="CHEBI:58437"/>
        <note>ligand shared between two neighboring subunits</note>
    </ligand>
</feature>
<feature type="binding site" evidence="8">
    <location>
        <position position="211"/>
    </location>
    <ligand>
        <name>ATP</name>
        <dbReference type="ChEBI" id="CHEBI:30616"/>
    </ligand>
</feature>
<dbReference type="InterPro" id="IPR022310">
    <property type="entry name" value="NAD/GMP_synthase"/>
</dbReference>
<dbReference type="InterPro" id="IPR022926">
    <property type="entry name" value="NH(3)-dep_NAD(+)_synth"/>
</dbReference>
<dbReference type="GO" id="GO:0008795">
    <property type="term" value="F:NAD+ synthase activity"/>
    <property type="evidence" value="ECO:0007669"/>
    <property type="project" value="UniProtKB-UniRule"/>
</dbReference>
<keyword evidence="7 8" id="KW-0520">NAD</keyword>
<protein>
    <recommendedName>
        <fullName evidence="8 10">NH(3)-dependent NAD(+) synthetase</fullName>
        <ecNumber evidence="8 10">6.3.1.5</ecNumber>
    </recommendedName>
</protein>
<dbReference type="NCBIfam" id="NF001979">
    <property type="entry name" value="PRK00768.1"/>
    <property type="match status" value="1"/>
</dbReference>
<feature type="binding site" evidence="8">
    <location>
        <position position="165"/>
    </location>
    <ligand>
        <name>Mg(2+)</name>
        <dbReference type="ChEBI" id="CHEBI:18420"/>
    </ligand>
</feature>
<feature type="binding site" description="in other chain" evidence="8">
    <location>
        <begin position="260"/>
        <end position="261"/>
    </location>
    <ligand>
        <name>deamido-NAD(+)</name>
        <dbReference type="ChEBI" id="CHEBI:58437"/>
        <note>ligand shared between two neighboring subunits</note>
    </ligand>
</feature>
<sequence length="268" mass="30342">MNLQKKIINLLKVKSVIIPEIEIKHRINFLKKYLLNNLYLKSLIIAISGGQDSTLTGKLCQITVEELRNETKDINYQLIALRLPYGIQKDEKDCKDAINFIRPDQVFNINIKNAVLSSEKSLKKSGIIISDHIKGNEKSRERMKVQYSVAAVKNGLVVGTGNASEIISGFFTKHGDNGTDINLIATLNKRQGKSLLKILGCPSHLYLKKPTADLEDENPQREDESVLGVTYNEIDSYLEGKKIDSYSKKIIENLYLRTFHKRNKPISL</sequence>
<dbReference type="RefSeq" id="WP_158365579.1">
    <property type="nucleotide sequence ID" value="NZ_CP034882.1"/>
</dbReference>
<feature type="binding site" description="in other chain" evidence="8">
    <location>
        <position position="173"/>
    </location>
    <ligand>
        <name>deamido-NAD(+)</name>
        <dbReference type="ChEBI" id="CHEBI:58437"/>
        <note>ligand shared between two neighboring subunits</note>
    </ligand>
</feature>
<evidence type="ECO:0000256" key="8">
    <source>
        <dbReference type="HAMAP-Rule" id="MF_00193"/>
    </source>
</evidence>